<dbReference type="EC" id="4.1.1.36" evidence="3"/>
<dbReference type="NCBIfam" id="TIGR00521">
    <property type="entry name" value="coaBC_dfp"/>
    <property type="match status" value="1"/>
</dbReference>
<comment type="function">
    <text evidence="4">Catalyzes two steps in the biosynthesis of coenzyme A. In the first step cysteine is conjugated to 4'-phosphopantothenate to form 4-phosphopantothenoylcysteine, in the latter compound is decarboxylated to form 4'-phosphopantotheine.</text>
</comment>
<feature type="binding site" evidence="3">
    <location>
        <begin position="309"/>
        <end position="312"/>
    </location>
    <ligand>
        <name>CTP</name>
        <dbReference type="ChEBI" id="CHEBI:37563"/>
    </ligand>
</feature>
<feature type="domain" description="Flavoprotein" evidence="5">
    <location>
        <begin position="5"/>
        <end position="175"/>
    </location>
</feature>
<comment type="caution">
    <text evidence="3">Lacks conserved residue(s) required for the propagation of feature annotation.</text>
</comment>
<comment type="similarity">
    <text evidence="3 4">In the N-terminal section; belongs to the HFCD (homo-oligomeric flavin containing Cys decarboxylase) superfamily.</text>
</comment>
<dbReference type="AlphaFoldDB" id="S3BNU5"/>
<dbReference type="InterPro" id="IPR035929">
    <property type="entry name" value="CoaB-like_sf"/>
</dbReference>
<dbReference type="InterPro" id="IPR003382">
    <property type="entry name" value="Flavoprotein"/>
</dbReference>
<evidence type="ECO:0000256" key="1">
    <source>
        <dbReference type="ARBA" id="ARBA00022793"/>
    </source>
</evidence>
<feature type="region of interest" description="Phosphopantothenate--cysteine ligase" evidence="3">
    <location>
        <begin position="189"/>
        <end position="413"/>
    </location>
</feature>
<evidence type="ECO:0000256" key="3">
    <source>
        <dbReference type="HAMAP-Rule" id="MF_02225"/>
    </source>
</evidence>
<keyword evidence="3 4" id="KW-0436">Ligase</keyword>
<dbReference type="GO" id="GO:0015941">
    <property type="term" value="P:pantothenate catabolic process"/>
    <property type="evidence" value="ECO:0007669"/>
    <property type="project" value="InterPro"/>
</dbReference>
<dbReference type="Gene3D" id="3.40.50.10300">
    <property type="entry name" value="CoaB-like"/>
    <property type="match status" value="1"/>
</dbReference>
<protein>
    <recommendedName>
        <fullName evidence="3">Coenzyme A biosynthesis bifunctional protein CoaBC</fullName>
    </recommendedName>
    <alternativeName>
        <fullName evidence="3">DNA/pantothenate metabolism flavoprotein</fullName>
    </alternativeName>
    <alternativeName>
        <fullName evidence="3">Phosphopantothenoylcysteine synthetase/decarboxylase</fullName>
        <shortName evidence="3">PPCS-PPCDC</shortName>
    </alternativeName>
    <domain>
        <recommendedName>
            <fullName evidence="3">Phosphopantothenoylcysteine decarboxylase</fullName>
            <shortName evidence="3">PPC decarboxylase</shortName>
            <shortName evidence="3">PPC-DC</shortName>
            <ecNumber evidence="3">4.1.1.36</ecNumber>
        </recommendedName>
        <alternativeName>
            <fullName evidence="3">CoaC</fullName>
        </alternativeName>
    </domain>
    <domain>
        <recommendedName>
            <fullName evidence="3">Phosphopantothenate--cysteine ligase</fullName>
            <ecNumber evidence="3">6.3.2.5</ecNumber>
        </recommendedName>
        <alternativeName>
            <fullName evidence="3">CoaB</fullName>
        </alternativeName>
        <alternativeName>
            <fullName evidence="3">Phosphopantothenoylcysteine synthetase</fullName>
            <shortName evidence="3">PPC synthetase</shortName>
            <shortName evidence="3">PPC-S</shortName>
        </alternativeName>
    </domain>
</protein>
<comment type="cofactor">
    <cofactor evidence="3">
        <name>FMN</name>
        <dbReference type="ChEBI" id="CHEBI:58210"/>
    </cofactor>
    <text evidence="3">Binds 1 FMN per subunit.</text>
</comment>
<dbReference type="STRING" id="1203554.HMPREF1476_00355"/>
<evidence type="ECO:0000259" key="6">
    <source>
        <dbReference type="Pfam" id="PF04127"/>
    </source>
</evidence>
<organism evidence="7 8">
    <name type="scientific">Sutterella wadsworthensis HGA0223</name>
    <dbReference type="NCBI Taxonomy" id="1203554"/>
    <lineage>
        <taxon>Bacteria</taxon>
        <taxon>Pseudomonadati</taxon>
        <taxon>Pseudomonadota</taxon>
        <taxon>Betaproteobacteria</taxon>
        <taxon>Burkholderiales</taxon>
        <taxon>Sutterellaceae</taxon>
        <taxon>Sutterella</taxon>
    </lineage>
</organism>
<comment type="catalytic activity">
    <reaction evidence="3 4">
        <text>N-[(R)-4-phosphopantothenoyl]-L-cysteine + H(+) = (R)-4'-phosphopantetheine + CO2</text>
        <dbReference type="Rhea" id="RHEA:16793"/>
        <dbReference type="ChEBI" id="CHEBI:15378"/>
        <dbReference type="ChEBI" id="CHEBI:16526"/>
        <dbReference type="ChEBI" id="CHEBI:59458"/>
        <dbReference type="ChEBI" id="CHEBI:61723"/>
        <dbReference type="EC" id="4.1.1.36"/>
    </reaction>
</comment>
<dbReference type="HOGENOM" id="CLU_033319_0_1_4"/>
<comment type="function">
    <text evidence="3">Catalyzes two sequential steps in the biosynthesis of coenzyme A. In the first step cysteine is conjugated to 4'-phosphopantothenate to form 4-phosphopantothenoylcysteine. In the second step the latter compound is decarboxylated to form 4'-phosphopantotheine.</text>
</comment>
<reference evidence="7 8" key="1">
    <citation type="submission" date="2013-04" db="EMBL/GenBank/DDBJ databases">
        <title>The Genome Sequence of Sutterella wadsworthensis HGA0223.</title>
        <authorList>
            <consortium name="The Broad Institute Genomics Platform"/>
            <person name="Earl A."/>
            <person name="Ward D."/>
            <person name="Feldgarden M."/>
            <person name="Gevers D."/>
            <person name="Schmidt T.M."/>
            <person name="Dover J."/>
            <person name="Dai D."/>
            <person name="Walker B."/>
            <person name="Young S."/>
            <person name="Zeng Q."/>
            <person name="Gargeya S."/>
            <person name="Fitzgerald M."/>
            <person name="Haas B."/>
            <person name="Abouelleil A."/>
            <person name="Allen A.W."/>
            <person name="Alvarado L."/>
            <person name="Arachchi H.M."/>
            <person name="Berlin A.M."/>
            <person name="Chapman S.B."/>
            <person name="Gainer-Dewar J."/>
            <person name="Goldberg J."/>
            <person name="Griggs A."/>
            <person name="Gujja S."/>
            <person name="Hansen M."/>
            <person name="Howarth C."/>
            <person name="Imamovic A."/>
            <person name="Ireland A."/>
            <person name="Larimer J."/>
            <person name="McCowan C."/>
            <person name="Murphy C."/>
            <person name="Pearson M."/>
            <person name="Poon T.W."/>
            <person name="Priest M."/>
            <person name="Roberts A."/>
            <person name="Saif S."/>
            <person name="Shea T."/>
            <person name="Sisk P."/>
            <person name="Sykes S."/>
            <person name="Wortman J."/>
            <person name="Nusbaum C."/>
            <person name="Birren B."/>
        </authorList>
    </citation>
    <scope>NUCLEOTIDE SEQUENCE [LARGE SCALE GENOMIC DNA]</scope>
    <source>
        <strain evidence="7 8">HGA0223</strain>
    </source>
</reference>
<comment type="cofactor">
    <cofactor evidence="3">
        <name>Mg(2+)</name>
        <dbReference type="ChEBI" id="CHEBI:18420"/>
    </cofactor>
</comment>
<sequence length="413" mass="44194">MLQDKRITLIVSGGIAAYKSCETARALMRAGAHVRVVMTEHATKFVTPLTFEALTGSPVLTTEWQPGPKGPMPHIDVNRESDLLLVMPATANLIAKAARGIADDLASTLICARRTPIAFVPAMNAAMWRNPATRRNIEFLRREGALIFGPAEGLQACGDMGAGRMLEPAEVVDMMEMVFSPKHLAGKRVLITAGPTYEAIDPVRGITNRSSGLQGFSIARAALDFGAEVTLIAGPTHLTEPIGVKRIDVVSAREMDEAVQIELDRQRFDLFVSVAAVADWRPGGVSEKKIKKDPTGGILLSDLNWVENPDILARVGERPDKPLTIGFAAETAEGASLTAFAREKCFRKHAAFIVANDARQALESKANCIQLVSLTSAIPFGPADKFACAQFILTEAAKQLSGNAGGTAAPSEK</sequence>
<dbReference type="SUPFAM" id="SSF52507">
    <property type="entry name" value="Homo-oligomeric flavin-containing Cys decarboxylases, HFCD"/>
    <property type="match status" value="1"/>
</dbReference>
<feature type="region of interest" description="Phosphopantothenoylcysteine decarboxylase" evidence="3">
    <location>
        <begin position="1"/>
        <end position="188"/>
    </location>
</feature>
<dbReference type="PANTHER" id="PTHR14359:SF6">
    <property type="entry name" value="PHOSPHOPANTOTHENOYLCYSTEINE DECARBOXYLASE"/>
    <property type="match status" value="1"/>
</dbReference>
<accession>S3BNU5</accession>
<dbReference type="Proteomes" id="UP000014400">
    <property type="component" value="Unassembled WGS sequence"/>
</dbReference>
<feature type="binding site" evidence="3">
    <location>
        <position position="279"/>
    </location>
    <ligand>
        <name>CTP</name>
        <dbReference type="ChEBI" id="CHEBI:37563"/>
    </ligand>
</feature>
<dbReference type="UniPathway" id="UPA00241">
    <property type="reaction ID" value="UER00353"/>
</dbReference>
<dbReference type="eggNOG" id="COG0452">
    <property type="taxonomic scope" value="Bacteria"/>
</dbReference>
<keyword evidence="3 4" id="KW-0288">FMN</keyword>
<dbReference type="PATRIC" id="fig|1203554.3.peg.332"/>
<dbReference type="GO" id="GO:0046872">
    <property type="term" value="F:metal ion binding"/>
    <property type="evidence" value="ECO:0007669"/>
    <property type="project" value="UniProtKB-KW"/>
</dbReference>
<evidence type="ECO:0000313" key="7">
    <source>
        <dbReference type="EMBL" id="EPE01046.1"/>
    </source>
</evidence>
<feature type="domain" description="DNA/pantothenate metabolism flavoprotein C-terminal" evidence="6">
    <location>
        <begin position="184"/>
        <end position="398"/>
    </location>
</feature>
<dbReference type="GO" id="GO:0004632">
    <property type="term" value="F:phosphopantothenate--cysteine ligase activity"/>
    <property type="evidence" value="ECO:0007669"/>
    <property type="project" value="UniProtKB-UniRule"/>
</dbReference>
<comment type="caution">
    <text evidence="7">The sequence shown here is derived from an EMBL/GenBank/DDBJ whole genome shotgun (WGS) entry which is preliminary data.</text>
</comment>
<dbReference type="Pfam" id="PF04127">
    <property type="entry name" value="DFP"/>
    <property type="match status" value="1"/>
</dbReference>
<evidence type="ECO:0000256" key="4">
    <source>
        <dbReference type="RuleBase" id="RU364078"/>
    </source>
</evidence>
<dbReference type="GO" id="GO:0004633">
    <property type="term" value="F:phosphopantothenoylcysteine decarboxylase activity"/>
    <property type="evidence" value="ECO:0007669"/>
    <property type="project" value="UniProtKB-UniRule"/>
</dbReference>
<dbReference type="Pfam" id="PF02441">
    <property type="entry name" value="Flavoprotein"/>
    <property type="match status" value="1"/>
</dbReference>
<dbReference type="GO" id="GO:0071513">
    <property type="term" value="C:phosphopantothenoylcysteine decarboxylase complex"/>
    <property type="evidence" value="ECO:0007669"/>
    <property type="project" value="TreeGrafter"/>
</dbReference>
<dbReference type="GO" id="GO:0015937">
    <property type="term" value="P:coenzyme A biosynthetic process"/>
    <property type="evidence" value="ECO:0007669"/>
    <property type="project" value="UniProtKB-UniRule"/>
</dbReference>
<feature type="binding site" evidence="3">
    <location>
        <position position="289"/>
    </location>
    <ligand>
        <name>CTP</name>
        <dbReference type="ChEBI" id="CHEBI:37563"/>
    </ligand>
</feature>
<dbReference type="HAMAP" id="MF_02225">
    <property type="entry name" value="CoaBC"/>
    <property type="match status" value="1"/>
</dbReference>
<feature type="binding site" evidence="3">
    <location>
        <position position="327"/>
    </location>
    <ligand>
        <name>CTP</name>
        <dbReference type="ChEBI" id="CHEBI:37563"/>
    </ligand>
</feature>
<comment type="pathway">
    <text evidence="3 4">Cofactor biosynthesis; coenzyme A biosynthesis; CoA from (R)-pantothenate: step 2/5.</text>
</comment>
<dbReference type="InterPro" id="IPR005252">
    <property type="entry name" value="CoaBC"/>
</dbReference>
<evidence type="ECO:0000259" key="5">
    <source>
        <dbReference type="Pfam" id="PF02441"/>
    </source>
</evidence>
<evidence type="ECO:0000313" key="8">
    <source>
        <dbReference type="Proteomes" id="UP000014400"/>
    </source>
</evidence>
<keyword evidence="3" id="KW-0511">Multifunctional enzyme</keyword>
<keyword evidence="3 4" id="KW-0285">Flavoprotein</keyword>
<dbReference type="EC" id="6.3.2.5" evidence="3"/>
<keyword evidence="3" id="KW-0479">Metal-binding</keyword>
<dbReference type="RefSeq" id="WP_016473765.1">
    <property type="nucleotide sequence ID" value="NZ_KE150480.1"/>
</dbReference>
<proteinExistence type="inferred from homology"/>
<feature type="binding site" evidence="3">
    <location>
        <position position="344"/>
    </location>
    <ligand>
        <name>CTP</name>
        <dbReference type="ChEBI" id="CHEBI:37563"/>
    </ligand>
</feature>
<name>S3BNU5_9BURK</name>
<feature type="active site" description="Proton donor" evidence="3">
    <location>
        <position position="157"/>
    </location>
</feature>
<dbReference type="Gene3D" id="3.40.50.1950">
    <property type="entry name" value="Flavin prenyltransferase-like"/>
    <property type="match status" value="1"/>
</dbReference>
<evidence type="ECO:0000256" key="2">
    <source>
        <dbReference type="ARBA" id="ARBA00023239"/>
    </source>
</evidence>
<keyword evidence="8" id="KW-1185">Reference proteome</keyword>
<dbReference type="PANTHER" id="PTHR14359">
    <property type="entry name" value="HOMO-OLIGOMERIC FLAVIN CONTAINING CYS DECARBOXYLASE FAMILY"/>
    <property type="match status" value="1"/>
</dbReference>
<dbReference type="InterPro" id="IPR007085">
    <property type="entry name" value="DNA/pantothenate-metab_flavo_C"/>
</dbReference>
<comment type="similarity">
    <text evidence="3 4">In the C-terminal section; belongs to the PPC synthetase family.</text>
</comment>
<dbReference type="EMBL" id="ATCF01000005">
    <property type="protein sequence ID" value="EPE01046.1"/>
    <property type="molecule type" value="Genomic_DNA"/>
</dbReference>
<keyword evidence="3" id="KW-0460">Magnesium</keyword>
<keyword evidence="2 3" id="KW-0456">Lyase</keyword>
<feature type="binding site" evidence="3">
    <location>
        <position position="348"/>
    </location>
    <ligand>
        <name>CTP</name>
        <dbReference type="ChEBI" id="CHEBI:37563"/>
    </ligand>
</feature>
<dbReference type="GO" id="GO:0010181">
    <property type="term" value="F:FMN binding"/>
    <property type="evidence" value="ECO:0007669"/>
    <property type="project" value="UniProtKB-UniRule"/>
</dbReference>
<gene>
    <name evidence="3" type="primary">coaBC</name>
    <name evidence="7" type="ORF">HMPREF1476_00355</name>
</gene>
<dbReference type="SUPFAM" id="SSF102645">
    <property type="entry name" value="CoaB-like"/>
    <property type="match status" value="1"/>
</dbReference>
<comment type="catalytic activity">
    <reaction evidence="3 4">
        <text>(R)-4'-phosphopantothenate + L-cysteine + CTP = N-[(R)-4-phosphopantothenoyl]-L-cysteine + CMP + diphosphate + H(+)</text>
        <dbReference type="Rhea" id="RHEA:19397"/>
        <dbReference type="ChEBI" id="CHEBI:10986"/>
        <dbReference type="ChEBI" id="CHEBI:15378"/>
        <dbReference type="ChEBI" id="CHEBI:33019"/>
        <dbReference type="ChEBI" id="CHEBI:35235"/>
        <dbReference type="ChEBI" id="CHEBI:37563"/>
        <dbReference type="ChEBI" id="CHEBI:59458"/>
        <dbReference type="ChEBI" id="CHEBI:60377"/>
        <dbReference type="EC" id="6.3.2.5"/>
    </reaction>
</comment>
<dbReference type="InterPro" id="IPR036551">
    <property type="entry name" value="Flavin_trans-like"/>
</dbReference>
<keyword evidence="1 3" id="KW-0210">Decarboxylase</keyword>
<comment type="pathway">
    <text evidence="3 4">Cofactor biosynthesis; coenzyme A biosynthesis; CoA from (R)-pantothenate: step 3/5.</text>
</comment>